<keyword evidence="3" id="KW-1185">Reference proteome</keyword>
<dbReference type="AlphaFoldDB" id="A0A4R1YZ52"/>
<name>A0A4R1YZ52_9RHOB</name>
<gene>
    <name evidence="2" type="ORF">EV216_104136</name>
</gene>
<reference evidence="2 3" key="1">
    <citation type="submission" date="2019-03" db="EMBL/GenBank/DDBJ databases">
        <title>Genomic Encyclopedia of Type Strains, Phase IV (KMG-IV): sequencing the most valuable type-strain genomes for metagenomic binning, comparative biology and taxonomic classification.</title>
        <authorList>
            <person name="Goeker M."/>
        </authorList>
    </citation>
    <scope>NUCLEOTIDE SEQUENCE [LARGE SCALE GENOMIC DNA]</scope>
    <source>
        <strain evidence="2 3">DSM 21153</strain>
    </source>
</reference>
<feature type="domain" description="CobE/GbiG C-terminal" evidence="1">
    <location>
        <begin position="3"/>
        <end position="117"/>
    </location>
</feature>
<evidence type="ECO:0000313" key="2">
    <source>
        <dbReference type="EMBL" id="TCM86581.1"/>
    </source>
</evidence>
<dbReference type="EMBL" id="SLVM01000004">
    <property type="protein sequence ID" value="TCM86581.1"/>
    <property type="molecule type" value="Genomic_DNA"/>
</dbReference>
<dbReference type="Gene3D" id="3.30.420.180">
    <property type="entry name" value="CobE/GbiG C-terminal domain"/>
    <property type="match status" value="1"/>
</dbReference>
<accession>A0A4R1YZ52</accession>
<dbReference type="InterPro" id="IPR036518">
    <property type="entry name" value="CobE/GbiG_C_sf"/>
</dbReference>
<sequence length="122" mass="11837">MKVAGFGFRAAAGAHSLADALARAGGAQGLSALAAPADKAAASCLTALADRLGLPIRAIPAERLAAIDTPTQAPRVHAARGTGSVAEAAALAAAGPGARLTGPRRISTDRMATCAIATGDTP</sequence>
<protein>
    <submittedName>
        <fullName evidence="2">Cobalt-precorrin 5A hydrolase</fullName>
    </submittedName>
</protein>
<organism evidence="2 3">
    <name type="scientific">Rhodovulum steppense</name>
    <dbReference type="NCBI Taxonomy" id="540251"/>
    <lineage>
        <taxon>Bacteria</taxon>
        <taxon>Pseudomonadati</taxon>
        <taxon>Pseudomonadota</taxon>
        <taxon>Alphaproteobacteria</taxon>
        <taxon>Rhodobacterales</taxon>
        <taxon>Paracoccaceae</taxon>
        <taxon>Rhodovulum</taxon>
    </lineage>
</organism>
<keyword evidence="2" id="KW-0378">Hydrolase</keyword>
<comment type="caution">
    <text evidence="2">The sequence shown here is derived from an EMBL/GenBank/DDBJ whole genome shotgun (WGS) entry which is preliminary data.</text>
</comment>
<dbReference type="InterPro" id="IPR002750">
    <property type="entry name" value="CobE/GbiG_C"/>
</dbReference>
<dbReference type="RefSeq" id="WP_132693833.1">
    <property type="nucleotide sequence ID" value="NZ_SLVM01000004.1"/>
</dbReference>
<dbReference type="Proteomes" id="UP000295277">
    <property type="component" value="Unassembled WGS sequence"/>
</dbReference>
<evidence type="ECO:0000313" key="3">
    <source>
        <dbReference type="Proteomes" id="UP000295277"/>
    </source>
</evidence>
<evidence type="ECO:0000259" key="1">
    <source>
        <dbReference type="Pfam" id="PF01890"/>
    </source>
</evidence>
<proteinExistence type="predicted"/>
<dbReference type="OrthoDB" id="7475241at2"/>
<dbReference type="Pfam" id="PF01890">
    <property type="entry name" value="CbiG_C"/>
    <property type="match status" value="1"/>
</dbReference>
<dbReference type="GO" id="GO:0016787">
    <property type="term" value="F:hydrolase activity"/>
    <property type="evidence" value="ECO:0007669"/>
    <property type="project" value="UniProtKB-KW"/>
</dbReference>
<dbReference type="SUPFAM" id="SSF159664">
    <property type="entry name" value="CobE/GbiG C-terminal domain-like"/>
    <property type="match status" value="1"/>
</dbReference>
<dbReference type="GO" id="GO:0009236">
    <property type="term" value="P:cobalamin biosynthetic process"/>
    <property type="evidence" value="ECO:0007669"/>
    <property type="project" value="InterPro"/>
</dbReference>